<accession>A0AAV2PVY0</accession>
<protein>
    <submittedName>
        <fullName evidence="1">Uncharacterized protein</fullName>
    </submittedName>
</protein>
<keyword evidence="2" id="KW-1185">Reference proteome</keyword>
<evidence type="ECO:0000313" key="1">
    <source>
        <dbReference type="EMBL" id="CAL4065618.1"/>
    </source>
</evidence>
<gene>
    <name evidence="1" type="ORF">MNOR_LOCUS4913</name>
</gene>
<proteinExistence type="predicted"/>
<dbReference type="Proteomes" id="UP001497623">
    <property type="component" value="Unassembled WGS sequence"/>
</dbReference>
<comment type="caution">
    <text evidence="1">The sequence shown here is derived from an EMBL/GenBank/DDBJ whole genome shotgun (WGS) entry which is preliminary data.</text>
</comment>
<organism evidence="1 2">
    <name type="scientific">Meganyctiphanes norvegica</name>
    <name type="common">Northern krill</name>
    <name type="synonym">Thysanopoda norvegica</name>
    <dbReference type="NCBI Taxonomy" id="48144"/>
    <lineage>
        <taxon>Eukaryota</taxon>
        <taxon>Metazoa</taxon>
        <taxon>Ecdysozoa</taxon>
        <taxon>Arthropoda</taxon>
        <taxon>Crustacea</taxon>
        <taxon>Multicrustacea</taxon>
        <taxon>Malacostraca</taxon>
        <taxon>Eumalacostraca</taxon>
        <taxon>Eucarida</taxon>
        <taxon>Euphausiacea</taxon>
        <taxon>Euphausiidae</taxon>
        <taxon>Meganyctiphanes</taxon>
    </lineage>
</organism>
<evidence type="ECO:0000313" key="2">
    <source>
        <dbReference type="Proteomes" id="UP001497623"/>
    </source>
</evidence>
<reference evidence="1 2" key="1">
    <citation type="submission" date="2024-05" db="EMBL/GenBank/DDBJ databases">
        <authorList>
            <person name="Wallberg A."/>
        </authorList>
    </citation>
    <scope>NUCLEOTIDE SEQUENCE [LARGE SCALE GENOMIC DNA]</scope>
</reference>
<dbReference type="AlphaFoldDB" id="A0AAV2PVY0"/>
<name>A0AAV2PVY0_MEGNR</name>
<sequence>MPSLLLTRLSAPKDVIWKQLLYLCIFVRKCLLSGVTPAKRDLRGSIGSFKCGYLCHCWSFGQHILADSFNQLLALHFLHMISIYPISARRLYKRLLSYRKALPGFFTASNNLLPCSSLCLAGPNEWCLC</sequence>
<dbReference type="EMBL" id="CAXKWB010001835">
    <property type="protein sequence ID" value="CAL4065618.1"/>
    <property type="molecule type" value="Genomic_DNA"/>
</dbReference>